<dbReference type="Gene3D" id="1.20.1720.10">
    <property type="entry name" value="Multidrug resistance protein D"/>
    <property type="match status" value="1"/>
</dbReference>
<feature type="transmembrane region" description="Helical" evidence="7">
    <location>
        <begin position="306"/>
        <end position="334"/>
    </location>
</feature>
<feature type="transmembrane region" description="Helical" evidence="7">
    <location>
        <begin position="193"/>
        <end position="210"/>
    </location>
</feature>
<dbReference type="SUPFAM" id="SSF103473">
    <property type="entry name" value="MFS general substrate transporter"/>
    <property type="match status" value="1"/>
</dbReference>
<comment type="caution">
    <text evidence="9">The sequence shown here is derived from an EMBL/GenBank/DDBJ whole genome shotgun (WGS) entry which is preliminary data.</text>
</comment>
<keyword evidence="3 7" id="KW-0812">Transmembrane</keyword>
<feature type="transmembrane region" description="Helical" evidence="7">
    <location>
        <begin position="66"/>
        <end position="86"/>
    </location>
</feature>
<feature type="region of interest" description="Disordered" evidence="6">
    <location>
        <begin position="1"/>
        <end position="36"/>
    </location>
</feature>
<dbReference type="InterPro" id="IPR036259">
    <property type="entry name" value="MFS_trans_sf"/>
</dbReference>
<feature type="compositionally biased region" description="Low complexity" evidence="6">
    <location>
        <begin position="27"/>
        <end position="36"/>
    </location>
</feature>
<dbReference type="InterPro" id="IPR020846">
    <property type="entry name" value="MFS_dom"/>
</dbReference>
<keyword evidence="10" id="KW-1185">Reference proteome</keyword>
<dbReference type="EMBL" id="JAPDRN010000130">
    <property type="protein sequence ID" value="KAJ9619695.1"/>
    <property type="molecule type" value="Genomic_DNA"/>
</dbReference>
<accession>A0AA38XS15</accession>
<comment type="subcellular location">
    <subcellularLocation>
        <location evidence="1">Membrane</location>
        <topology evidence="1">Multi-pass membrane protein</topology>
    </subcellularLocation>
</comment>
<keyword evidence="2" id="KW-0813">Transport</keyword>
<gene>
    <name evidence="9" type="ORF">H2204_012563</name>
</gene>
<organism evidence="9 10">
    <name type="scientific">Knufia peltigerae</name>
    <dbReference type="NCBI Taxonomy" id="1002370"/>
    <lineage>
        <taxon>Eukaryota</taxon>
        <taxon>Fungi</taxon>
        <taxon>Dikarya</taxon>
        <taxon>Ascomycota</taxon>
        <taxon>Pezizomycotina</taxon>
        <taxon>Eurotiomycetes</taxon>
        <taxon>Chaetothyriomycetidae</taxon>
        <taxon>Chaetothyriales</taxon>
        <taxon>Trichomeriaceae</taxon>
        <taxon>Knufia</taxon>
    </lineage>
</organism>
<feature type="domain" description="Major facilitator superfamily (MFS) profile" evidence="8">
    <location>
        <begin position="68"/>
        <end position="366"/>
    </location>
</feature>
<feature type="transmembrane region" description="Helical" evidence="7">
    <location>
        <begin position="281"/>
        <end position="300"/>
    </location>
</feature>
<dbReference type="GO" id="GO:0016020">
    <property type="term" value="C:membrane"/>
    <property type="evidence" value="ECO:0007669"/>
    <property type="project" value="UniProtKB-SubCell"/>
</dbReference>
<evidence type="ECO:0000256" key="3">
    <source>
        <dbReference type="ARBA" id="ARBA00022692"/>
    </source>
</evidence>
<evidence type="ECO:0000256" key="5">
    <source>
        <dbReference type="ARBA" id="ARBA00023136"/>
    </source>
</evidence>
<proteinExistence type="predicted"/>
<dbReference type="AlphaFoldDB" id="A0AA38XS15"/>
<evidence type="ECO:0000256" key="1">
    <source>
        <dbReference type="ARBA" id="ARBA00004141"/>
    </source>
</evidence>
<evidence type="ECO:0000256" key="7">
    <source>
        <dbReference type="SAM" id="Phobius"/>
    </source>
</evidence>
<keyword evidence="5 7" id="KW-0472">Membrane</keyword>
<protein>
    <recommendedName>
        <fullName evidence="8">Major facilitator superfamily (MFS) profile domain-containing protein</fullName>
    </recommendedName>
</protein>
<sequence>MASEHTVVRKSQDIVDTSPTSQDVEKTATATTATHTTSDPNVTSVVPLILPDVYDDPRAWSARRKIFTAVLVSFSQLIALMSASVISPALQVIARDLDLDTSTMQIVFSIYMLGLGLGPFLIAACSETFGRRPVWMCSHIFYILWNTLCPVGSSPGLMIAGRFLSGVGASVGVALSSPIVADMYGPEERGRSLAVATFAPYFGPAIGPVIGGVMTQHTGWQWLFWVLSIFDAFVLLVAFFTLRETYEPILRRRLLNDEGNHDKEFRLRERAGGSVTPEYRVPMMVPGVFLMPVGLVWYGWSAERHTHWIVVDLGVTIFVVGSFMWAQAMIAYLLDEFVKHAASANAASRCLSWAMAGEIPYSHSLL</sequence>
<feature type="compositionally biased region" description="Basic and acidic residues" evidence="6">
    <location>
        <begin position="1"/>
        <end position="13"/>
    </location>
</feature>
<dbReference type="Proteomes" id="UP001172681">
    <property type="component" value="Unassembled WGS sequence"/>
</dbReference>
<dbReference type="PANTHER" id="PTHR23502:SF132">
    <property type="entry name" value="POLYAMINE TRANSPORTER 2-RELATED"/>
    <property type="match status" value="1"/>
</dbReference>
<evidence type="ECO:0000313" key="9">
    <source>
        <dbReference type="EMBL" id="KAJ9619695.1"/>
    </source>
</evidence>
<evidence type="ECO:0000256" key="4">
    <source>
        <dbReference type="ARBA" id="ARBA00022989"/>
    </source>
</evidence>
<feature type="transmembrane region" description="Helical" evidence="7">
    <location>
        <begin position="106"/>
        <end position="126"/>
    </location>
</feature>
<reference evidence="9" key="1">
    <citation type="submission" date="2022-10" db="EMBL/GenBank/DDBJ databases">
        <title>Culturing micro-colonial fungi from biological soil crusts in the Mojave desert and describing Neophaeococcomyces mojavensis, and introducing the new genera and species Taxawa tesnikishii.</title>
        <authorList>
            <person name="Kurbessoian T."/>
            <person name="Stajich J.E."/>
        </authorList>
    </citation>
    <scope>NUCLEOTIDE SEQUENCE</scope>
    <source>
        <strain evidence="9">TK_35</strain>
    </source>
</reference>
<dbReference type="PROSITE" id="PS50850">
    <property type="entry name" value="MFS"/>
    <property type="match status" value="1"/>
</dbReference>
<dbReference type="InterPro" id="IPR011701">
    <property type="entry name" value="MFS"/>
</dbReference>
<dbReference type="Pfam" id="PF07690">
    <property type="entry name" value="MFS_1"/>
    <property type="match status" value="1"/>
</dbReference>
<evidence type="ECO:0000259" key="8">
    <source>
        <dbReference type="PROSITE" id="PS50850"/>
    </source>
</evidence>
<keyword evidence="4 7" id="KW-1133">Transmembrane helix</keyword>
<evidence type="ECO:0000256" key="2">
    <source>
        <dbReference type="ARBA" id="ARBA00022448"/>
    </source>
</evidence>
<feature type="transmembrane region" description="Helical" evidence="7">
    <location>
        <begin position="133"/>
        <end position="153"/>
    </location>
</feature>
<name>A0AA38XS15_9EURO</name>
<feature type="transmembrane region" description="Helical" evidence="7">
    <location>
        <begin position="222"/>
        <end position="242"/>
    </location>
</feature>
<dbReference type="GO" id="GO:0022857">
    <property type="term" value="F:transmembrane transporter activity"/>
    <property type="evidence" value="ECO:0007669"/>
    <property type="project" value="InterPro"/>
</dbReference>
<dbReference type="PANTHER" id="PTHR23502">
    <property type="entry name" value="MAJOR FACILITATOR SUPERFAMILY"/>
    <property type="match status" value="1"/>
</dbReference>
<evidence type="ECO:0000313" key="10">
    <source>
        <dbReference type="Proteomes" id="UP001172681"/>
    </source>
</evidence>
<evidence type="ECO:0000256" key="6">
    <source>
        <dbReference type="SAM" id="MobiDB-lite"/>
    </source>
</evidence>